<evidence type="ECO:0000259" key="1">
    <source>
        <dbReference type="Pfam" id="PF01208"/>
    </source>
</evidence>
<dbReference type="PANTHER" id="PTHR47099">
    <property type="entry name" value="METHYLCOBAMIDE:COM METHYLTRANSFERASE MTBA"/>
    <property type="match status" value="1"/>
</dbReference>
<dbReference type="Pfam" id="PF01208">
    <property type="entry name" value="URO-D"/>
    <property type="match status" value="1"/>
</dbReference>
<evidence type="ECO:0000313" key="4">
    <source>
        <dbReference type="Proteomes" id="UP000237923"/>
    </source>
</evidence>
<dbReference type="CDD" id="cd03465">
    <property type="entry name" value="URO-D_like"/>
    <property type="match status" value="1"/>
</dbReference>
<dbReference type="PANTHER" id="PTHR47099:SF1">
    <property type="entry name" value="METHYLCOBAMIDE:COM METHYLTRANSFERASE MTBA"/>
    <property type="match status" value="1"/>
</dbReference>
<dbReference type="GO" id="GO:0004853">
    <property type="term" value="F:uroporphyrinogen decarboxylase activity"/>
    <property type="evidence" value="ECO:0007669"/>
    <property type="project" value="InterPro"/>
</dbReference>
<dbReference type="RefSeq" id="WP_072612908.1">
    <property type="nucleotide sequence ID" value="NZ_AP017935.1"/>
</dbReference>
<dbReference type="InterPro" id="IPR038071">
    <property type="entry name" value="UROD/MetE-like_sf"/>
</dbReference>
<evidence type="ECO:0000313" key="2">
    <source>
        <dbReference type="EMBL" id="SPD94960.1"/>
    </source>
</evidence>
<evidence type="ECO:0000313" key="5">
    <source>
        <dbReference type="Proteomes" id="UP000239237"/>
    </source>
</evidence>
<keyword evidence="3" id="KW-0808">Transferase</keyword>
<feature type="domain" description="Uroporphyrinogen decarboxylase (URO-D)" evidence="1">
    <location>
        <begin position="141"/>
        <end position="334"/>
    </location>
</feature>
<proteinExistence type="predicted"/>
<dbReference type="KEGG" id="lsu:A6B45_00560"/>
<dbReference type="EMBL" id="OKQR01000006">
    <property type="protein sequence ID" value="SPD94960.1"/>
    <property type="molecule type" value="Genomic_DNA"/>
</dbReference>
<dbReference type="SUPFAM" id="SSF51726">
    <property type="entry name" value="UROD/MetE-like"/>
    <property type="match status" value="1"/>
</dbReference>
<dbReference type="Gene3D" id="3.20.20.210">
    <property type="match status" value="1"/>
</dbReference>
<accession>A0A2N9KGK6</accession>
<keyword evidence="5" id="KW-1185">Reference proteome</keyword>
<dbReference type="InterPro" id="IPR000257">
    <property type="entry name" value="Uroporphyrinogen_deCOase"/>
</dbReference>
<dbReference type="Proteomes" id="UP000239237">
    <property type="component" value="Unassembled WGS sequence"/>
</dbReference>
<dbReference type="Proteomes" id="UP000237923">
    <property type="component" value="Unassembled WGS sequence"/>
</dbReference>
<reference evidence="2 5" key="2">
    <citation type="submission" date="2018-02" db="EMBL/GenBank/DDBJ databases">
        <authorList>
            <person name="Rodrigo-Torres L."/>
            <person name="Arahal R. D."/>
            <person name="Lucena T."/>
        </authorList>
    </citation>
    <scope>NUCLEOTIDE SEQUENCE [LARGE SCALE GENOMIC DNA]</scope>
    <source>
        <strain evidence="2 5">CECT 8486</strain>
    </source>
</reference>
<gene>
    <name evidence="2" type="ORF">LES8486_02013</name>
    <name evidence="3" type="ORF">LES9216_02013</name>
</gene>
<organism evidence="3 4">
    <name type="scientific">Leuconostoc suionicum</name>
    <dbReference type="NCBI Taxonomy" id="1511761"/>
    <lineage>
        <taxon>Bacteria</taxon>
        <taxon>Bacillati</taxon>
        <taxon>Bacillota</taxon>
        <taxon>Bacilli</taxon>
        <taxon>Lactobacillales</taxon>
        <taxon>Lactobacillaceae</taxon>
        <taxon>Leuconostoc</taxon>
    </lineage>
</organism>
<dbReference type="GeneID" id="99673258"/>
<dbReference type="GO" id="GO:0006779">
    <property type="term" value="P:porphyrin-containing compound biosynthetic process"/>
    <property type="evidence" value="ECO:0007669"/>
    <property type="project" value="InterPro"/>
</dbReference>
<dbReference type="GO" id="GO:0032259">
    <property type="term" value="P:methylation"/>
    <property type="evidence" value="ECO:0007669"/>
    <property type="project" value="UniProtKB-KW"/>
</dbReference>
<evidence type="ECO:0000313" key="3">
    <source>
        <dbReference type="EMBL" id="SPE09815.1"/>
    </source>
</evidence>
<dbReference type="GO" id="GO:0008168">
    <property type="term" value="F:methyltransferase activity"/>
    <property type="evidence" value="ECO:0007669"/>
    <property type="project" value="UniProtKB-KW"/>
</dbReference>
<dbReference type="InterPro" id="IPR052024">
    <property type="entry name" value="Methanogen_methyltrans"/>
</dbReference>
<protein>
    <submittedName>
        <fullName evidence="3">Methylcobalamin:coenzyme M methyltransferase</fullName>
    </submittedName>
</protein>
<sequence>MAKENQDNFSKRFNHIPVSFWYHFSAASGVDLDAFKNPEIIEGNILGTKKLVETTSPDFVKLMSDGLFHYEFNYQDADDKSVVYANLSPIANNHPWLIKTADLVRRQKQVIGERASFYNVFSPTTLLKWALVRNPDGHYDKSKADEKLADIILTNSENVRQALEVITLDVIKQVKAAVNAGADGIYYSTQVIQDTRLGHADFAEFVAATDKQVLKAANQLSDTNILHICGNGGARNEISWFEDYPASIVNWSVDTEDISLHEGKEIFPGKIVLGGFGNTAKDVLYRGTQSEIQQFAKHLVQEAGAENLIIGANCTVPRDIDLQHLQWAIEAVQKESEGLKSYE</sequence>
<name>A0A2N9KGK6_9LACO</name>
<reference evidence="3 4" key="1">
    <citation type="submission" date="2018-02" db="EMBL/GenBank/DDBJ databases">
        <authorList>
            <person name="Cohen D.B."/>
            <person name="Kent A.D."/>
        </authorList>
    </citation>
    <scope>NUCLEOTIDE SEQUENCE [LARGE SCALE GENOMIC DNA]</scope>
    <source>
        <strain evidence="3 4">CECT 9216</strain>
    </source>
</reference>
<dbReference type="AlphaFoldDB" id="A0A2N9KGK6"/>
<dbReference type="EMBL" id="OKQU01000005">
    <property type="protein sequence ID" value="SPE09815.1"/>
    <property type="molecule type" value="Genomic_DNA"/>
</dbReference>
<keyword evidence="3" id="KW-0489">Methyltransferase</keyword>